<accession>A0A1G2PM31</accession>
<evidence type="ECO:0000313" key="2">
    <source>
        <dbReference type="Proteomes" id="UP000178646"/>
    </source>
</evidence>
<evidence type="ECO:0008006" key="3">
    <source>
        <dbReference type="Google" id="ProtNLM"/>
    </source>
</evidence>
<name>A0A1G2PM31_9BACT</name>
<dbReference type="Proteomes" id="UP000178646">
    <property type="component" value="Unassembled WGS sequence"/>
</dbReference>
<comment type="caution">
    <text evidence="1">The sequence shown here is derived from an EMBL/GenBank/DDBJ whole genome shotgun (WGS) entry which is preliminary data.</text>
</comment>
<protein>
    <recommendedName>
        <fullName evidence="3">DUF218 domain-containing protein</fullName>
    </recommendedName>
</protein>
<dbReference type="AlphaFoldDB" id="A0A1G2PM31"/>
<sequence length="174" mass="20286">MIIVIPVAKSPHSKGRIGPEKFQDWFRGLKKAVSIAIKSDGEIWVISDAQYTNQSHESDLYCKALTKLSQIRHRVIRKGRETVEQVDLSFKLANVEKKELVFVSTFFHYPRVQWLIWRCKSELKVSHYISFGIPRPREMLTDIALTFLFPLIDIFGGRQLFIRAVNKRRIEGKL</sequence>
<dbReference type="EMBL" id="MHSU01000033">
    <property type="protein sequence ID" value="OHA49395.1"/>
    <property type="molecule type" value="Genomic_DNA"/>
</dbReference>
<organism evidence="1 2">
    <name type="scientific">Candidatus Terrybacteria bacterium RIFCSPHIGHO2_02_41_19</name>
    <dbReference type="NCBI Taxonomy" id="1802364"/>
    <lineage>
        <taxon>Bacteria</taxon>
        <taxon>Candidatus Terryibacteriota</taxon>
    </lineage>
</organism>
<reference evidence="1 2" key="1">
    <citation type="journal article" date="2016" name="Nat. Commun.">
        <title>Thousands of microbial genomes shed light on interconnected biogeochemical processes in an aquifer system.</title>
        <authorList>
            <person name="Anantharaman K."/>
            <person name="Brown C.T."/>
            <person name="Hug L.A."/>
            <person name="Sharon I."/>
            <person name="Castelle C.J."/>
            <person name="Probst A.J."/>
            <person name="Thomas B.C."/>
            <person name="Singh A."/>
            <person name="Wilkins M.J."/>
            <person name="Karaoz U."/>
            <person name="Brodie E.L."/>
            <person name="Williams K.H."/>
            <person name="Hubbard S.S."/>
            <person name="Banfield J.F."/>
        </authorList>
    </citation>
    <scope>NUCLEOTIDE SEQUENCE [LARGE SCALE GENOMIC DNA]</scope>
</reference>
<proteinExistence type="predicted"/>
<evidence type="ECO:0000313" key="1">
    <source>
        <dbReference type="EMBL" id="OHA49395.1"/>
    </source>
</evidence>
<gene>
    <name evidence="1" type="ORF">A2W59_02490</name>
</gene>